<gene>
    <name evidence="3" type="primary">Rab21</name>
    <name evidence="3" type="ORF">GZH46_02858</name>
</gene>
<feature type="non-terminal residue" evidence="3">
    <location>
        <position position="1"/>
    </location>
</feature>
<keyword evidence="2" id="KW-0547">Nucleotide-binding</keyword>
<dbReference type="PROSITE" id="PS51419">
    <property type="entry name" value="RAB"/>
    <property type="match status" value="1"/>
</dbReference>
<comment type="caution">
    <text evidence="3">The sequence shown here is derived from an EMBL/GenBank/DDBJ whole genome shotgun (WGS) entry which is preliminary data.</text>
</comment>
<protein>
    <submittedName>
        <fullName evidence="3">Ras-related protein Rab-21</fullName>
    </submittedName>
</protein>
<dbReference type="SMART" id="SM00175">
    <property type="entry name" value="RAB"/>
    <property type="match status" value="1"/>
</dbReference>
<dbReference type="SUPFAM" id="SSF52540">
    <property type="entry name" value="P-loop containing nucleoside triphosphate hydrolases"/>
    <property type="match status" value="1"/>
</dbReference>
<dbReference type="EMBL" id="JAIFTH010001185">
    <property type="protein sequence ID" value="KAG9508639.1"/>
    <property type="molecule type" value="Genomic_DNA"/>
</dbReference>
<evidence type="ECO:0000256" key="2">
    <source>
        <dbReference type="ARBA" id="ARBA00022741"/>
    </source>
</evidence>
<dbReference type="Proteomes" id="UP000825002">
    <property type="component" value="Unassembled WGS sequence"/>
</dbReference>
<dbReference type="Pfam" id="PF00071">
    <property type="entry name" value="Ras"/>
    <property type="match status" value="1"/>
</dbReference>
<accession>A0ABQ7S5E6</accession>
<dbReference type="InterPro" id="IPR005225">
    <property type="entry name" value="Small_GTP-bd"/>
</dbReference>
<dbReference type="InterPro" id="IPR001806">
    <property type="entry name" value="Small_GTPase"/>
</dbReference>
<dbReference type="PANTHER" id="PTHR47978">
    <property type="match status" value="1"/>
</dbReference>
<evidence type="ECO:0000313" key="3">
    <source>
        <dbReference type="EMBL" id="KAG9508639.1"/>
    </source>
</evidence>
<dbReference type="PRINTS" id="PR00449">
    <property type="entry name" value="RASTRNSFRMNG"/>
</dbReference>
<organism evidence="3 4">
    <name type="scientific">Fragariocoptes setiger</name>
    <dbReference type="NCBI Taxonomy" id="1670756"/>
    <lineage>
        <taxon>Eukaryota</taxon>
        <taxon>Metazoa</taxon>
        <taxon>Ecdysozoa</taxon>
        <taxon>Arthropoda</taxon>
        <taxon>Chelicerata</taxon>
        <taxon>Arachnida</taxon>
        <taxon>Acari</taxon>
        <taxon>Acariformes</taxon>
        <taxon>Trombidiformes</taxon>
        <taxon>Prostigmata</taxon>
        <taxon>Eupodina</taxon>
        <taxon>Eriophyoidea</taxon>
        <taxon>Phytoptidae</taxon>
        <taxon>Fragariocoptes</taxon>
    </lineage>
</organism>
<dbReference type="PROSITE" id="PS51421">
    <property type="entry name" value="RAS"/>
    <property type="match status" value="1"/>
</dbReference>
<evidence type="ECO:0000313" key="4">
    <source>
        <dbReference type="Proteomes" id="UP000825002"/>
    </source>
</evidence>
<proteinExistence type="inferred from homology"/>
<reference evidence="3 4" key="1">
    <citation type="submission" date="2020-10" db="EMBL/GenBank/DDBJ databases">
        <authorList>
            <person name="Klimov P.B."/>
            <person name="Dyachkov S.M."/>
            <person name="Chetverikov P.E."/>
        </authorList>
    </citation>
    <scope>NUCLEOTIDE SEQUENCE [LARGE SCALE GENOMIC DNA]</scope>
    <source>
        <strain evidence="3">BMOC 18-1129-001#AD2665</strain>
        <tissue evidence="3">Entire mites</tissue>
    </source>
</reference>
<dbReference type="Gene3D" id="3.40.50.300">
    <property type="entry name" value="P-loop containing nucleotide triphosphate hydrolases"/>
    <property type="match status" value="1"/>
</dbReference>
<dbReference type="SMART" id="SM00173">
    <property type="entry name" value="RAS"/>
    <property type="match status" value="1"/>
</dbReference>
<name>A0ABQ7S5E6_9ACAR</name>
<dbReference type="InterPro" id="IPR027417">
    <property type="entry name" value="P-loop_NTPase"/>
</dbReference>
<dbReference type="NCBIfam" id="TIGR00231">
    <property type="entry name" value="small_GTP"/>
    <property type="match status" value="1"/>
</dbReference>
<sequence>MSSYNFKIVLLGEGSVGKTSLTLRYVSNVFDDAHQSTLQASFLKKQIYLDQDQVKLSIWDTAGQEKFHALGPIYYRESNGALLVYDVLCPKSLEKVRVWAKELRSMLGDDVCIAIVANKIDLLPIPEQRNPHTNALISEALTLCSRLPNARHHTTSAKTDTGINELFISISRRK</sequence>
<dbReference type="SMART" id="SM00174">
    <property type="entry name" value="RHO"/>
    <property type="match status" value="1"/>
</dbReference>
<evidence type="ECO:0000256" key="1">
    <source>
        <dbReference type="ARBA" id="ARBA00006270"/>
    </source>
</evidence>
<keyword evidence="4" id="KW-1185">Reference proteome</keyword>
<comment type="similarity">
    <text evidence="1">Belongs to the small GTPase superfamily. Rab family.</text>
</comment>